<comment type="subcellular location">
    <subcellularLocation>
        <location evidence="1">Nucleus inner membrane</location>
        <topology evidence="1">Multi-pass membrane protein</topology>
    </subcellularLocation>
</comment>
<feature type="region of interest" description="Disordered" evidence="7">
    <location>
        <begin position="625"/>
        <end position="674"/>
    </location>
</feature>
<feature type="compositionally biased region" description="Polar residues" evidence="7">
    <location>
        <begin position="630"/>
        <end position="646"/>
    </location>
</feature>
<evidence type="ECO:0000313" key="11">
    <source>
        <dbReference type="RefSeq" id="XP_023176403.2"/>
    </source>
</evidence>
<feature type="transmembrane region" description="Helical" evidence="8">
    <location>
        <begin position="293"/>
        <end position="309"/>
    </location>
</feature>
<dbReference type="OrthoDB" id="5966927at2759"/>
<evidence type="ECO:0000256" key="5">
    <source>
        <dbReference type="ARBA" id="ARBA00023136"/>
    </source>
</evidence>
<sequence length="714" mass="80115">MKTFLIQFAAKAVPCLMLILVVIQLCYKLYSVRSRFNTTVNCWFCNNNTRVPYGERNSWTCPSCEQYNGFNRDGDYNRDILSQRVNSSRSDTNSSVDNSSGAKSVHCANAYYGNSGQPPPQDNGLCAQCNEAQRLKIEKLAQFEPRFESRFDQELKLYQDKLEQKYRLCSTCERHVNKVLHEKKKMVLGSKFLYFIMKGAALLKQPHYESLARAQQMRRLKRYKLWMKLLTLVNIVCLLCTLPTASLEQFTLMLGSTLGRPVYLAYTHALTMLHVVLGYIGELLLGQPFTSKLWMFASIMGKMLIYTVGMDQTQAAQATFGSCYTTVYPYAMLIISLISNIISGFKLTRYTALLVVWSVYAKGSFLFLEAIDGVTFVLLGSLMTLILLNLRQGSCVEQLSAGESFHRLCADECINDDETISLLSQQLSNASNVSNSNMSMNGSNCASPQLGNNSHVHGHGRGNGNVNVNDNGNILNKPLVAPSVLSLDSLRLSSQRTTINPMMASPVPAPAASYRSQTPMYSANSLDQQAWRNNYAMNMNMDAIWQRAGSNYPAAGLEPRQPTYGFGMDQRPLTRSTNNLLYPSRLQMQQRHGDISAWVNAASVHPQPDLFQEPNTANLMPCGYNREFSRTSSQSSGFESQMGNNNPNAQRQEQPVQQQPLWGQSDQTSLRDYGPPLRVMPAPASPYVGHFTQEYRPGDLLRKWMDRDGVAKPN</sequence>
<dbReference type="GeneID" id="111603158"/>
<keyword evidence="10" id="KW-1185">Reference proteome</keyword>
<dbReference type="InterPro" id="IPR018617">
    <property type="entry name" value="Ima1_N"/>
</dbReference>
<dbReference type="GO" id="GO:0005521">
    <property type="term" value="F:lamin binding"/>
    <property type="evidence" value="ECO:0007669"/>
    <property type="project" value="TreeGrafter"/>
</dbReference>
<dbReference type="GO" id="GO:0051015">
    <property type="term" value="F:actin filament binding"/>
    <property type="evidence" value="ECO:0007669"/>
    <property type="project" value="TreeGrafter"/>
</dbReference>
<comment type="similarity">
    <text evidence="2">Belongs to the TMEM201 family.</text>
</comment>
<dbReference type="RefSeq" id="XP_023176403.2">
    <property type="nucleotide sequence ID" value="XM_023320635.2"/>
</dbReference>
<name>A0A6J1MC47_DROHY</name>
<evidence type="ECO:0000256" key="2">
    <source>
        <dbReference type="ARBA" id="ARBA00007600"/>
    </source>
</evidence>
<evidence type="ECO:0000256" key="7">
    <source>
        <dbReference type="SAM" id="MobiDB-lite"/>
    </source>
</evidence>
<evidence type="ECO:0000256" key="4">
    <source>
        <dbReference type="ARBA" id="ARBA00022989"/>
    </source>
</evidence>
<gene>
    <name evidence="11" type="primary">LOC111603158</name>
</gene>
<evidence type="ECO:0000256" key="3">
    <source>
        <dbReference type="ARBA" id="ARBA00022692"/>
    </source>
</evidence>
<evidence type="ECO:0000256" key="8">
    <source>
        <dbReference type="SAM" id="Phobius"/>
    </source>
</evidence>
<dbReference type="OMA" id="QPHFNRL"/>
<keyword evidence="4 8" id="KW-1133">Transmembrane helix</keyword>
<evidence type="ECO:0000313" key="10">
    <source>
        <dbReference type="Proteomes" id="UP000504633"/>
    </source>
</evidence>
<keyword evidence="5 8" id="KW-0472">Membrane</keyword>
<reference evidence="11" key="1">
    <citation type="submission" date="2025-08" db="UniProtKB">
        <authorList>
            <consortium name="RefSeq"/>
        </authorList>
    </citation>
    <scope>IDENTIFICATION</scope>
    <source>
        <strain evidence="11">15085-1641.00</strain>
        <tissue evidence="11">Whole body</tissue>
    </source>
</reference>
<dbReference type="GO" id="GO:0030473">
    <property type="term" value="P:nuclear migration along microtubule"/>
    <property type="evidence" value="ECO:0007669"/>
    <property type="project" value="TreeGrafter"/>
</dbReference>
<proteinExistence type="inferred from homology"/>
<feature type="transmembrane region" description="Helical" evidence="8">
    <location>
        <begin position="225"/>
        <end position="245"/>
    </location>
</feature>
<dbReference type="KEGG" id="dhe:111603158"/>
<feature type="compositionally biased region" description="Low complexity" evidence="7">
    <location>
        <begin position="647"/>
        <end position="664"/>
    </location>
</feature>
<feature type="domain" description="Ima1 N-terminal" evidence="9">
    <location>
        <begin position="40"/>
        <end position="176"/>
    </location>
</feature>
<dbReference type="PANTHER" id="PTHR28646">
    <property type="entry name" value="TRANSMEMBRANE PROTEIN 201"/>
    <property type="match status" value="1"/>
</dbReference>
<dbReference type="Proteomes" id="UP000504633">
    <property type="component" value="Unplaced"/>
</dbReference>
<dbReference type="Pfam" id="PF09779">
    <property type="entry name" value="Ima1_N"/>
    <property type="match status" value="1"/>
</dbReference>
<dbReference type="InterPro" id="IPR040041">
    <property type="entry name" value="TMEM201"/>
</dbReference>
<dbReference type="AlphaFoldDB" id="A0A6J1MC47"/>
<feature type="transmembrane region" description="Helical" evidence="8">
    <location>
        <begin position="315"/>
        <end position="338"/>
    </location>
</feature>
<evidence type="ECO:0000259" key="9">
    <source>
        <dbReference type="Pfam" id="PF09779"/>
    </source>
</evidence>
<keyword evidence="3 8" id="KW-0812">Transmembrane</keyword>
<evidence type="ECO:0000256" key="1">
    <source>
        <dbReference type="ARBA" id="ARBA00004473"/>
    </source>
</evidence>
<accession>A0A6J1MC47</accession>
<feature type="transmembrane region" description="Helical" evidence="8">
    <location>
        <begin position="374"/>
        <end position="390"/>
    </location>
</feature>
<keyword evidence="6" id="KW-0539">Nucleus</keyword>
<feature type="transmembrane region" description="Helical" evidence="8">
    <location>
        <begin position="265"/>
        <end position="286"/>
    </location>
</feature>
<evidence type="ECO:0000256" key="6">
    <source>
        <dbReference type="ARBA" id="ARBA00023242"/>
    </source>
</evidence>
<dbReference type="PANTHER" id="PTHR28646:SF1">
    <property type="entry name" value="TRANSMEMBRANE PROTEIN 201"/>
    <property type="match status" value="1"/>
</dbReference>
<dbReference type="GO" id="GO:0005637">
    <property type="term" value="C:nuclear inner membrane"/>
    <property type="evidence" value="ECO:0007669"/>
    <property type="project" value="UniProtKB-SubCell"/>
</dbReference>
<protein>
    <submittedName>
        <fullName evidence="11">Uncharacterized protein LOC111603158</fullName>
    </submittedName>
</protein>
<feature type="transmembrane region" description="Helical" evidence="8">
    <location>
        <begin position="6"/>
        <end position="27"/>
    </location>
</feature>
<organism evidence="10 11">
    <name type="scientific">Drosophila hydei</name>
    <name type="common">Fruit fly</name>
    <dbReference type="NCBI Taxonomy" id="7224"/>
    <lineage>
        <taxon>Eukaryota</taxon>
        <taxon>Metazoa</taxon>
        <taxon>Ecdysozoa</taxon>
        <taxon>Arthropoda</taxon>
        <taxon>Hexapoda</taxon>
        <taxon>Insecta</taxon>
        <taxon>Pterygota</taxon>
        <taxon>Neoptera</taxon>
        <taxon>Endopterygota</taxon>
        <taxon>Diptera</taxon>
        <taxon>Brachycera</taxon>
        <taxon>Muscomorpha</taxon>
        <taxon>Ephydroidea</taxon>
        <taxon>Drosophilidae</taxon>
        <taxon>Drosophila</taxon>
    </lineage>
</organism>